<evidence type="ECO:0000313" key="2">
    <source>
        <dbReference type="Proteomes" id="UP000317940"/>
    </source>
</evidence>
<dbReference type="EMBL" id="VIWT01000001">
    <property type="protein sequence ID" value="TWF98778.1"/>
    <property type="molecule type" value="Genomic_DNA"/>
</dbReference>
<dbReference type="Proteomes" id="UP000317940">
    <property type="component" value="Unassembled WGS sequence"/>
</dbReference>
<comment type="caution">
    <text evidence="1">The sequence shown here is derived from an EMBL/GenBank/DDBJ whole genome shotgun (WGS) entry which is preliminary data.</text>
</comment>
<organism evidence="1 2">
    <name type="scientific">Kitasatospora viridis</name>
    <dbReference type="NCBI Taxonomy" id="281105"/>
    <lineage>
        <taxon>Bacteria</taxon>
        <taxon>Bacillati</taxon>
        <taxon>Actinomycetota</taxon>
        <taxon>Actinomycetes</taxon>
        <taxon>Kitasatosporales</taxon>
        <taxon>Streptomycetaceae</taxon>
        <taxon>Kitasatospora</taxon>
    </lineage>
</organism>
<keyword evidence="2" id="KW-1185">Reference proteome</keyword>
<proteinExistence type="predicted"/>
<dbReference type="RefSeq" id="WP_170304906.1">
    <property type="nucleotide sequence ID" value="NZ_BAAAMZ010000012.1"/>
</dbReference>
<dbReference type="AlphaFoldDB" id="A0A561UHD9"/>
<sequence>MTAMFEEELRAQLALARDELAKATAEGDLDGVQASEGRIAGLLRLAASHGITLPHTPSEERGES</sequence>
<name>A0A561UHD9_9ACTN</name>
<evidence type="ECO:0000313" key="1">
    <source>
        <dbReference type="EMBL" id="TWF98778.1"/>
    </source>
</evidence>
<accession>A0A561UHD9</accession>
<protein>
    <submittedName>
        <fullName evidence="1">Uncharacterized protein</fullName>
    </submittedName>
</protein>
<reference evidence="1 2" key="1">
    <citation type="submission" date="2019-06" db="EMBL/GenBank/DDBJ databases">
        <title>Sequencing the genomes of 1000 actinobacteria strains.</title>
        <authorList>
            <person name="Klenk H.-P."/>
        </authorList>
    </citation>
    <scope>NUCLEOTIDE SEQUENCE [LARGE SCALE GENOMIC DNA]</scope>
    <source>
        <strain evidence="1 2">DSM 44826</strain>
    </source>
</reference>
<gene>
    <name evidence="1" type="ORF">FHX73_112600</name>
</gene>